<dbReference type="Proteomes" id="UP001153678">
    <property type="component" value="Unassembled WGS sequence"/>
</dbReference>
<accession>A0A9W4T6Q9</accession>
<keyword evidence="3" id="KW-1185">Reference proteome</keyword>
<dbReference type="EMBL" id="CAMKVN010012042">
    <property type="protein sequence ID" value="CAI2195172.1"/>
    <property type="molecule type" value="Genomic_DNA"/>
</dbReference>
<evidence type="ECO:0000313" key="2">
    <source>
        <dbReference type="EMBL" id="CAI2195172.1"/>
    </source>
</evidence>
<organism evidence="2 3">
    <name type="scientific">Funneliformis geosporum</name>
    <dbReference type="NCBI Taxonomy" id="1117311"/>
    <lineage>
        <taxon>Eukaryota</taxon>
        <taxon>Fungi</taxon>
        <taxon>Fungi incertae sedis</taxon>
        <taxon>Mucoromycota</taxon>
        <taxon>Glomeromycotina</taxon>
        <taxon>Glomeromycetes</taxon>
        <taxon>Glomerales</taxon>
        <taxon>Glomeraceae</taxon>
        <taxon>Funneliformis</taxon>
    </lineage>
</organism>
<keyword evidence="1" id="KW-0732">Signal</keyword>
<reference evidence="2" key="1">
    <citation type="submission" date="2022-08" db="EMBL/GenBank/DDBJ databases">
        <authorList>
            <person name="Kallberg Y."/>
            <person name="Tangrot J."/>
            <person name="Rosling A."/>
        </authorList>
    </citation>
    <scope>NUCLEOTIDE SEQUENCE</scope>
    <source>
        <strain evidence="2">Wild A</strain>
    </source>
</reference>
<evidence type="ECO:0000256" key="1">
    <source>
        <dbReference type="SAM" id="SignalP"/>
    </source>
</evidence>
<dbReference type="AlphaFoldDB" id="A0A9W4T6Q9"/>
<protein>
    <submittedName>
        <fullName evidence="2">15508_t:CDS:1</fullName>
    </submittedName>
</protein>
<dbReference type="OrthoDB" id="2317169at2759"/>
<comment type="caution">
    <text evidence="2">The sequence shown here is derived from an EMBL/GenBank/DDBJ whole genome shotgun (WGS) entry which is preliminary data.</text>
</comment>
<feature type="signal peptide" evidence="1">
    <location>
        <begin position="1"/>
        <end position="20"/>
    </location>
</feature>
<sequence length="118" mass="13208">MKFTSILTVLLIFIIAIAHAAPVQTKIGTHLRTLGVSFQDSYRDLNSKVKAVEKKYKKKIASFAGEAKEAAAKDGTEVPEFLTTWNDNYHDLSVKYIGISKQMDLKIKKLGDYLKTNS</sequence>
<gene>
    <name evidence="2" type="ORF">FWILDA_LOCUS16943</name>
</gene>
<proteinExistence type="predicted"/>
<name>A0A9W4T6Q9_9GLOM</name>
<feature type="chain" id="PRO_5040855734" evidence="1">
    <location>
        <begin position="21"/>
        <end position="118"/>
    </location>
</feature>
<evidence type="ECO:0000313" key="3">
    <source>
        <dbReference type="Proteomes" id="UP001153678"/>
    </source>
</evidence>